<evidence type="ECO:0000313" key="6">
    <source>
        <dbReference type="Proteomes" id="UP001152795"/>
    </source>
</evidence>
<organism evidence="5 6">
    <name type="scientific">Paramuricea clavata</name>
    <name type="common">Red gorgonian</name>
    <name type="synonym">Violescent sea-whip</name>
    <dbReference type="NCBI Taxonomy" id="317549"/>
    <lineage>
        <taxon>Eukaryota</taxon>
        <taxon>Metazoa</taxon>
        <taxon>Cnidaria</taxon>
        <taxon>Anthozoa</taxon>
        <taxon>Octocorallia</taxon>
        <taxon>Malacalcyonacea</taxon>
        <taxon>Plexauridae</taxon>
        <taxon>Paramuricea</taxon>
    </lineage>
</organism>
<feature type="domain" description="CHHC U11-48K-type" evidence="4">
    <location>
        <begin position="17"/>
        <end position="44"/>
    </location>
</feature>
<evidence type="ECO:0000256" key="3">
    <source>
        <dbReference type="ARBA" id="ARBA00022833"/>
    </source>
</evidence>
<protein>
    <recommendedName>
        <fullName evidence="4">CHHC U11-48K-type domain-containing protein</fullName>
    </recommendedName>
</protein>
<dbReference type="PANTHER" id="PTHR21402:SF5">
    <property type="entry name" value="GAMETOCYTE SPECIFIC FACTOR 1"/>
    <property type="match status" value="1"/>
</dbReference>
<dbReference type="AlphaFoldDB" id="A0A6S7JSY9"/>
<evidence type="ECO:0000256" key="2">
    <source>
        <dbReference type="ARBA" id="ARBA00022771"/>
    </source>
</evidence>
<dbReference type="InterPro" id="IPR036236">
    <property type="entry name" value="Znf_C2H2_sf"/>
</dbReference>
<dbReference type="EMBL" id="CACRXK020010403">
    <property type="protein sequence ID" value="CAB4019320.1"/>
    <property type="molecule type" value="Genomic_DNA"/>
</dbReference>
<dbReference type="SUPFAM" id="SSF57667">
    <property type="entry name" value="beta-beta-alpha zinc fingers"/>
    <property type="match status" value="1"/>
</dbReference>
<dbReference type="InterPro" id="IPR022776">
    <property type="entry name" value="TRM13/UPF0224_CHHC_Znf_dom"/>
</dbReference>
<dbReference type="OrthoDB" id="10069248at2759"/>
<evidence type="ECO:0000256" key="1">
    <source>
        <dbReference type="ARBA" id="ARBA00022723"/>
    </source>
</evidence>
<comment type="caution">
    <text evidence="5">The sequence shown here is derived from an EMBL/GenBank/DDBJ whole genome shotgun (WGS) entry which is preliminary data.</text>
</comment>
<dbReference type="Proteomes" id="UP001152795">
    <property type="component" value="Unassembled WGS sequence"/>
</dbReference>
<reference evidence="5" key="1">
    <citation type="submission" date="2020-04" db="EMBL/GenBank/DDBJ databases">
        <authorList>
            <person name="Alioto T."/>
            <person name="Alioto T."/>
            <person name="Gomez Garrido J."/>
        </authorList>
    </citation>
    <scope>NUCLEOTIDE SEQUENCE</scope>
    <source>
        <strain evidence="5">A484AB</strain>
    </source>
</reference>
<feature type="domain" description="CHHC U11-48K-type" evidence="4">
    <location>
        <begin position="49"/>
        <end position="76"/>
    </location>
</feature>
<dbReference type="PANTHER" id="PTHR21402">
    <property type="entry name" value="GAMETOCYTE SPECIFIC FACTOR 1-RELATED"/>
    <property type="match status" value="1"/>
</dbReference>
<accession>A0A6S7JSY9</accession>
<proteinExistence type="predicted"/>
<name>A0A6S7JSY9_PARCT</name>
<dbReference type="EMBL" id="CACRXK020010403">
    <property type="protein sequence ID" value="CAB4019321.1"/>
    <property type="molecule type" value="Genomic_DNA"/>
</dbReference>
<dbReference type="PROSITE" id="PS51800">
    <property type="entry name" value="ZF_CHHC_U11_48K"/>
    <property type="match status" value="2"/>
</dbReference>
<keyword evidence="3" id="KW-0862">Zinc</keyword>
<keyword evidence="1" id="KW-0479">Metal-binding</keyword>
<evidence type="ECO:0000313" key="5">
    <source>
        <dbReference type="EMBL" id="CAB4019321.1"/>
    </source>
</evidence>
<dbReference type="GO" id="GO:0008270">
    <property type="term" value="F:zinc ion binding"/>
    <property type="evidence" value="ECO:0007669"/>
    <property type="project" value="UniProtKB-KW"/>
</dbReference>
<sequence>MAWTASTEWERWDPEQYVVCPFDSSHRITAARFQRHLVKCRKNFPNKDFVSCPFNATHQVLRPHLRNHICQCPDKNVVEATMNECYQDPESLDRLRGDTSVPSYQTPGLYDVGDEDWDTEMAENEQMFCTVAPVITHRHSNEPTRFEQQSLMGLKHQVLKREIKQKALQE</sequence>
<dbReference type="Pfam" id="PF05253">
    <property type="entry name" value="zf-U11-48K"/>
    <property type="match status" value="2"/>
</dbReference>
<gene>
    <name evidence="5" type="ORF">PACLA_8A029003</name>
</gene>
<evidence type="ECO:0000259" key="4">
    <source>
        <dbReference type="PROSITE" id="PS51800"/>
    </source>
</evidence>
<keyword evidence="2" id="KW-0863">Zinc-finger</keyword>
<dbReference type="InterPro" id="IPR051591">
    <property type="entry name" value="UPF0224_FAM112_RNA_Proc"/>
</dbReference>
<keyword evidence="6" id="KW-1185">Reference proteome</keyword>